<dbReference type="SUPFAM" id="SSF81624">
    <property type="entry name" value="N-terminal domain of MutM-like DNA repair proteins"/>
    <property type="match status" value="1"/>
</dbReference>
<keyword evidence="7" id="KW-0456">Lyase</keyword>
<feature type="region of interest" description="Disordered" evidence="10">
    <location>
        <begin position="76"/>
        <end position="95"/>
    </location>
</feature>
<dbReference type="Proteomes" id="UP000095751">
    <property type="component" value="Unassembled WGS sequence"/>
</dbReference>
<dbReference type="InterPro" id="IPR015886">
    <property type="entry name" value="H2TH_FPG"/>
</dbReference>
<dbReference type="GO" id="GO:0006284">
    <property type="term" value="P:base-excision repair"/>
    <property type="evidence" value="ECO:0007669"/>
    <property type="project" value="InterPro"/>
</dbReference>
<dbReference type="SMART" id="SM01232">
    <property type="entry name" value="H2TH"/>
    <property type="match status" value="1"/>
</dbReference>
<evidence type="ECO:0000256" key="8">
    <source>
        <dbReference type="ARBA" id="ARBA00023268"/>
    </source>
</evidence>
<protein>
    <recommendedName>
        <fullName evidence="11">Formamidopyrimidine-DNA glycosylase catalytic domain-containing protein</fullName>
    </recommendedName>
</protein>
<feature type="non-terminal residue" evidence="12">
    <location>
        <position position="306"/>
    </location>
</feature>
<evidence type="ECO:0000259" key="11">
    <source>
        <dbReference type="PROSITE" id="PS51068"/>
    </source>
</evidence>
<dbReference type="Pfam" id="PF01149">
    <property type="entry name" value="Fapy_DNA_glyco"/>
    <property type="match status" value="1"/>
</dbReference>
<dbReference type="Pfam" id="PF06831">
    <property type="entry name" value="H2TH"/>
    <property type="match status" value="1"/>
</dbReference>
<comment type="catalytic activity">
    <reaction evidence="1">
        <text>Hydrolysis of DNA containing ring-opened 7-methylguanine residues, releasing 2,6-diamino-4-hydroxy-5-(N-methyl)formamidopyrimidine.</text>
        <dbReference type="EC" id="3.2.2.23"/>
    </reaction>
</comment>
<dbReference type="GO" id="GO:0005634">
    <property type="term" value="C:nucleus"/>
    <property type="evidence" value="ECO:0007669"/>
    <property type="project" value="TreeGrafter"/>
</dbReference>
<feature type="domain" description="Formamidopyrimidine-DNA glycosylase catalytic" evidence="11">
    <location>
        <begin position="2"/>
        <end position="157"/>
    </location>
</feature>
<proteinExistence type="inferred from homology"/>
<keyword evidence="5" id="KW-0238">DNA-binding</keyword>
<dbReference type="SUPFAM" id="SSF46946">
    <property type="entry name" value="S13-like H2TH domain"/>
    <property type="match status" value="1"/>
</dbReference>
<evidence type="ECO:0000256" key="2">
    <source>
        <dbReference type="ARBA" id="ARBA00009409"/>
    </source>
</evidence>
<dbReference type="GO" id="GO:0008270">
    <property type="term" value="F:zinc ion binding"/>
    <property type="evidence" value="ECO:0007669"/>
    <property type="project" value="InterPro"/>
</dbReference>
<dbReference type="GO" id="GO:0016829">
    <property type="term" value="F:lyase activity"/>
    <property type="evidence" value="ECO:0007669"/>
    <property type="project" value="UniProtKB-KW"/>
</dbReference>
<sequence length="306" mass="34667">MPELPEVESFRRLLLPLVSGEHPLRLERQSLEKSPPSKFVTDDEINEVHGLDLIVSDVLRKGKLICLVLKGKKGKFNNSNNNTNGNNKKKNKNENKNVAGTKYMFLHMGMTGRISTPDHIPKLKELKDTDIYPPPYTYIRLVAGPNEASFSDPRKFGSMYLRDKLEDDFDILAPDALNELLLDAIIAKLIQQSMGIKGILLDQKRCVCGVGNWVADEVLYQTNMHPDQNFLSEEQALLVLHRLHMILKQAVQCLSQDQEFPQEWLFHYRWSKRGSAKKTVTDAKGRSIIFVTSGGRTSAVVPSIQK</sequence>
<dbReference type="PANTHER" id="PTHR22993">
    <property type="entry name" value="FORMAMIDOPYRIMIDINE-DNA GLYCOSYLASE"/>
    <property type="match status" value="1"/>
</dbReference>
<evidence type="ECO:0000313" key="13">
    <source>
        <dbReference type="Proteomes" id="UP000095751"/>
    </source>
</evidence>
<keyword evidence="9" id="KW-0326">Glycosidase</keyword>
<dbReference type="InterPro" id="IPR012319">
    <property type="entry name" value="FPG_cat"/>
</dbReference>
<dbReference type="EMBL" id="KV784361">
    <property type="protein sequence ID" value="OEU13462.1"/>
    <property type="molecule type" value="Genomic_DNA"/>
</dbReference>
<dbReference type="KEGG" id="fcy:FRACYDRAFT_149688"/>
<dbReference type="InParanoid" id="A0A1E7F5L9"/>
<dbReference type="Gene3D" id="1.10.8.50">
    <property type="match status" value="1"/>
</dbReference>
<evidence type="ECO:0000256" key="6">
    <source>
        <dbReference type="ARBA" id="ARBA00023204"/>
    </source>
</evidence>
<evidence type="ECO:0000256" key="4">
    <source>
        <dbReference type="ARBA" id="ARBA00022801"/>
    </source>
</evidence>
<keyword evidence="8" id="KW-0511">Multifunctional enzyme</keyword>
<evidence type="ECO:0000256" key="10">
    <source>
        <dbReference type="SAM" id="MobiDB-lite"/>
    </source>
</evidence>
<keyword evidence="4" id="KW-0378">Hydrolase</keyword>
<dbReference type="InterPro" id="IPR010979">
    <property type="entry name" value="Ribosomal_uS13-like_H2TH"/>
</dbReference>
<evidence type="ECO:0000256" key="3">
    <source>
        <dbReference type="ARBA" id="ARBA00022763"/>
    </source>
</evidence>
<dbReference type="InterPro" id="IPR035937">
    <property type="entry name" value="FPG_N"/>
</dbReference>
<evidence type="ECO:0000313" key="12">
    <source>
        <dbReference type="EMBL" id="OEU13462.1"/>
    </source>
</evidence>
<keyword evidence="13" id="KW-1185">Reference proteome</keyword>
<dbReference type="GO" id="GO:0003906">
    <property type="term" value="F:DNA-(apurinic or apyrimidinic site) endonuclease activity"/>
    <property type="evidence" value="ECO:0007669"/>
    <property type="project" value="InterPro"/>
</dbReference>
<keyword evidence="3" id="KW-0227">DNA damage</keyword>
<gene>
    <name evidence="12" type="ORF">FRACYDRAFT_149688</name>
</gene>
<comment type="similarity">
    <text evidence="2">Belongs to the FPG family.</text>
</comment>
<evidence type="ECO:0000256" key="7">
    <source>
        <dbReference type="ARBA" id="ARBA00023239"/>
    </source>
</evidence>
<dbReference type="GO" id="GO:0003684">
    <property type="term" value="F:damaged DNA binding"/>
    <property type="evidence" value="ECO:0007669"/>
    <property type="project" value="InterPro"/>
</dbReference>
<name>A0A1E7F5L9_9STRA</name>
<dbReference type="GO" id="GO:0008534">
    <property type="term" value="F:oxidized purine nucleobase lesion DNA N-glycosylase activity"/>
    <property type="evidence" value="ECO:0007669"/>
    <property type="project" value="UniProtKB-EC"/>
</dbReference>
<keyword evidence="6" id="KW-0234">DNA repair</keyword>
<dbReference type="AlphaFoldDB" id="A0A1E7F5L9"/>
<reference evidence="12 13" key="1">
    <citation type="submission" date="2016-09" db="EMBL/GenBank/DDBJ databases">
        <title>Extensive genetic diversity and differential bi-allelic expression allows diatom success in the polar Southern Ocean.</title>
        <authorList>
            <consortium name="DOE Joint Genome Institute"/>
            <person name="Mock T."/>
            <person name="Otillar R.P."/>
            <person name="Strauss J."/>
            <person name="Dupont C."/>
            <person name="Frickenhaus S."/>
            <person name="Maumus F."/>
            <person name="Mcmullan M."/>
            <person name="Sanges R."/>
            <person name="Schmutz J."/>
            <person name="Toseland A."/>
            <person name="Valas R."/>
            <person name="Veluchamy A."/>
            <person name="Ward B.J."/>
            <person name="Allen A."/>
            <person name="Barry K."/>
            <person name="Falciatore A."/>
            <person name="Ferrante M."/>
            <person name="Fortunato A.E."/>
            <person name="Gloeckner G."/>
            <person name="Gruber A."/>
            <person name="Hipkin R."/>
            <person name="Janech M."/>
            <person name="Kroth P."/>
            <person name="Leese F."/>
            <person name="Lindquist E."/>
            <person name="Lyon B.R."/>
            <person name="Martin J."/>
            <person name="Mayer C."/>
            <person name="Parker M."/>
            <person name="Quesneville H."/>
            <person name="Raymond J."/>
            <person name="Uhlig C."/>
            <person name="Valentin K.U."/>
            <person name="Worden A.Z."/>
            <person name="Armbrust E.V."/>
            <person name="Bowler C."/>
            <person name="Green B."/>
            <person name="Moulton V."/>
            <person name="Van Oosterhout C."/>
            <person name="Grigoriev I."/>
        </authorList>
    </citation>
    <scope>NUCLEOTIDE SEQUENCE [LARGE SCALE GENOMIC DNA]</scope>
    <source>
        <strain evidence="12 13">CCMP1102</strain>
    </source>
</reference>
<evidence type="ECO:0000256" key="5">
    <source>
        <dbReference type="ARBA" id="ARBA00023125"/>
    </source>
</evidence>
<dbReference type="SMART" id="SM00898">
    <property type="entry name" value="Fapy_DNA_glyco"/>
    <property type="match status" value="1"/>
</dbReference>
<evidence type="ECO:0000256" key="9">
    <source>
        <dbReference type="ARBA" id="ARBA00023295"/>
    </source>
</evidence>
<dbReference type="OrthoDB" id="444592at2759"/>
<dbReference type="Gene3D" id="3.20.190.10">
    <property type="entry name" value="MutM-like, N-terminal"/>
    <property type="match status" value="1"/>
</dbReference>
<feature type="compositionally biased region" description="Low complexity" evidence="10">
    <location>
        <begin position="76"/>
        <end position="86"/>
    </location>
</feature>
<organism evidence="12 13">
    <name type="scientific">Fragilariopsis cylindrus CCMP1102</name>
    <dbReference type="NCBI Taxonomy" id="635003"/>
    <lineage>
        <taxon>Eukaryota</taxon>
        <taxon>Sar</taxon>
        <taxon>Stramenopiles</taxon>
        <taxon>Ochrophyta</taxon>
        <taxon>Bacillariophyta</taxon>
        <taxon>Bacillariophyceae</taxon>
        <taxon>Bacillariophycidae</taxon>
        <taxon>Bacillariales</taxon>
        <taxon>Bacillariaceae</taxon>
        <taxon>Fragilariopsis</taxon>
    </lineage>
</organism>
<accession>A0A1E7F5L9</accession>
<dbReference type="PANTHER" id="PTHR22993:SF9">
    <property type="entry name" value="FORMAMIDOPYRIMIDINE-DNA GLYCOSYLASE"/>
    <property type="match status" value="1"/>
</dbReference>
<dbReference type="PROSITE" id="PS51068">
    <property type="entry name" value="FPG_CAT"/>
    <property type="match status" value="1"/>
</dbReference>
<evidence type="ECO:0000256" key="1">
    <source>
        <dbReference type="ARBA" id="ARBA00001668"/>
    </source>
</evidence>